<dbReference type="InterPro" id="IPR036249">
    <property type="entry name" value="Thioredoxin-like_sf"/>
</dbReference>
<dbReference type="Gene3D" id="3.40.30.10">
    <property type="entry name" value="Glutaredoxin"/>
    <property type="match status" value="1"/>
</dbReference>
<comment type="caution">
    <text evidence="1">The sequence shown here is derived from an EMBL/GenBank/DDBJ whole genome shotgun (WGS) entry which is preliminary data.</text>
</comment>
<dbReference type="CDD" id="cd02972">
    <property type="entry name" value="DsbA_family"/>
    <property type="match status" value="1"/>
</dbReference>
<keyword evidence="2" id="KW-1185">Reference proteome</keyword>
<proteinExistence type="predicted"/>
<protein>
    <submittedName>
        <fullName evidence="1">Disulfide bond formation protein DsbA</fullName>
    </submittedName>
</protein>
<evidence type="ECO:0000313" key="2">
    <source>
        <dbReference type="Proteomes" id="UP000253094"/>
    </source>
</evidence>
<dbReference type="OrthoDB" id="4125991at2"/>
<dbReference type="InterPro" id="IPR053977">
    <property type="entry name" value="Rv2466c-like"/>
</dbReference>
<evidence type="ECO:0000313" key="1">
    <source>
        <dbReference type="EMBL" id="RCG17923.1"/>
    </source>
</evidence>
<dbReference type="Proteomes" id="UP000253094">
    <property type="component" value="Unassembled WGS sequence"/>
</dbReference>
<accession>A0A367EIZ9</accession>
<gene>
    <name evidence="1" type="ORF">DQ384_39470</name>
</gene>
<dbReference type="SUPFAM" id="SSF52833">
    <property type="entry name" value="Thioredoxin-like"/>
    <property type="match status" value="1"/>
</dbReference>
<dbReference type="Pfam" id="PF22234">
    <property type="entry name" value="Rv2466c-like"/>
    <property type="match status" value="1"/>
</dbReference>
<sequence length="224" mass="24654">MPDRRRRPVDLDVDPDTTQPTVADLWFDPVCPWAWITSRWLVEVQRVRPVTARWHVMSLPILNAGREHTPRYQKLMNSSQQALRLLTAAAQHAETAGQDPSATLGQLYTELGTRFHRDNKPLDTATYTQALQAAGLPLDLLGARDSSDYDDAARRSHEAGIGLVGDKVGTPIISVAGAAFFGPVLTPIPGGEAAGRLWDAICLLSATDGFFELKRTRTRKPAFD</sequence>
<dbReference type="AlphaFoldDB" id="A0A367EIZ9"/>
<dbReference type="EMBL" id="QOIL01000039">
    <property type="protein sequence ID" value="RCG17923.1"/>
    <property type="molecule type" value="Genomic_DNA"/>
</dbReference>
<name>A0A367EIZ9_9ACTN</name>
<reference evidence="1 2" key="1">
    <citation type="submission" date="2018-06" db="EMBL/GenBank/DDBJ databases">
        <title>Sphaerisporangium craniellae sp. nov., isolated from a marine sponge in the South China Sea.</title>
        <authorList>
            <person name="Li L."/>
        </authorList>
    </citation>
    <scope>NUCLEOTIDE SEQUENCE [LARGE SCALE GENOMIC DNA]</scope>
    <source>
        <strain evidence="1 2">CCTCC AA 208026</strain>
    </source>
</reference>
<organism evidence="1 2">
    <name type="scientific">Sphaerisporangium album</name>
    <dbReference type="NCBI Taxonomy" id="509200"/>
    <lineage>
        <taxon>Bacteria</taxon>
        <taxon>Bacillati</taxon>
        <taxon>Actinomycetota</taxon>
        <taxon>Actinomycetes</taxon>
        <taxon>Streptosporangiales</taxon>
        <taxon>Streptosporangiaceae</taxon>
        <taxon>Sphaerisporangium</taxon>
    </lineage>
</organism>